<sequence>MESWCQQSGEDETNQNKVLHGKTLEQKVNGVLAEALHLTERLEADRQNAEKALLQEKEKSRFLKNKFASISTWRQKEHSSDVQKENDTCRKDIKQLKSQLRLERKKLNQTQEKLSRATVLNQHLQEDLSFVQKQILIVTEDLEHQNDLIDQLKTTQAQADDVCSETRHDLLQAQEKLKVARVDADKEKLLMECELLPMRKRTEERLEELKQLKTAEKNLISEIKDTEENVDLIEKTCALLSRRIPQIEECEKCEKDKVSQLKLQIEDKILKNRKLSSVKEDIEETKRKGMAEVSSIEEQLQSKHEAVERLLKENIDYEQKIEDCKMKICQSEKTLKQINKETRDVLLDISDTEEQQKTAAKQLMQIAAQHRNSQNELKEKKQLSLSQERRAKVELQNVNTEMKEKQISSDQINQDLQKEFEDAALKVKDLEANVKEIRQMTEKLEEIQSDHKKMLVELKQEKQLKCDQLNAALDLFESTTKRCDIILGRITDLMNECEDYHNAADQMDKNVEHMQEEIAGLQMDLNVVEFKHKSAAHIMRILRSDVKACKERTQRSVQTHTTLVIARTKQMQDTKEALQAALVENQLFSDKYKRLQKTLMEARREAVSALSEQNRSHQAFHYYTQLSMMQKRMHKAFEKYLKQRSLHSQAELDRCQALSEETYQKMKAAEEKLSEEIRLISEFLESVTDDSATTDDAG</sequence>
<dbReference type="InterPro" id="IPR038826">
    <property type="entry name" value="CCDC178"/>
</dbReference>
<organism evidence="3 4">
    <name type="scientific">Oryzias melastigma</name>
    <name type="common">Marine medaka</name>
    <dbReference type="NCBI Taxonomy" id="30732"/>
    <lineage>
        <taxon>Eukaryota</taxon>
        <taxon>Metazoa</taxon>
        <taxon>Chordata</taxon>
        <taxon>Craniata</taxon>
        <taxon>Vertebrata</taxon>
        <taxon>Euteleostomi</taxon>
        <taxon>Actinopterygii</taxon>
        <taxon>Neopterygii</taxon>
        <taxon>Teleostei</taxon>
        <taxon>Neoteleostei</taxon>
        <taxon>Acanthomorphata</taxon>
        <taxon>Ovalentaria</taxon>
        <taxon>Atherinomorphae</taxon>
        <taxon>Beloniformes</taxon>
        <taxon>Adrianichthyidae</taxon>
        <taxon>Oryziinae</taxon>
        <taxon>Oryzias</taxon>
    </lineage>
</organism>
<reference evidence="3" key="1">
    <citation type="journal article" name="BMC Genomics">
        <title>Long-read sequencing and de novo genome assembly of marine medaka (Oryzias melastigma).</title>
        <authorList>
            <person name="Liang P."/>
            <person name="Saqib H.S.A."/>
            <person name="Ni X."/>
            <person name="Shen Y."/>
        </authorList>
    </citation>
    <scope>NUCLEOTIDE SEQUENCE</scope>
    <source>
        <strain evidence="3">Bigg-433</strain>
    </source>
</reference>
<evidence type="ECO:0000256" key="1">
    <source>
        <dbReference type="SAM" id="Coils"/>
    </source>
</evidence>
<gene>
    <name evidence="3" type="ORF">FQA47_008741</name>
</gene>
<feature type="coiled-coil region" evidence="1">
    <location>
        <begin position="360"/>
        <end position="464"/>
    </location>
</feature>
<dbReference type="PANTHER" id="PTHR35088">
    <property type="entry name" value="COILED-COIL DOMAIN-CONTAINING PROTEIN 178"/>
    <property type="match status" value="1"/>
</dbReference>
<feature type="coiled-coil region" evidence="1">
    <location>
        <begin position="32"/>
        <end position="127"/>
    </location>
</feature>
<dbReference type="PANTHER" id="PTHR35088:SF1">
    <property type="entry name" value="COILED-COIL DOMAIN-CONTAINING PROTEIN 178"/>
    <property type="match status" value="1"/>
</dbReference>
<protein>
    <submittedName>
        <fullName evidence="3">Coiled-coil domain-containing protein 178</fullName>
    </submittedName>
</protein>
<keyword evidence="1" id="KW-0175">Coiled coil</keyword>
<dbReference type="Proteomes" id="UP000646548">
    <property type="component" value="Unassembled WGS sequence"/>
</dbReference>
<proteinExistence type="predicted"/>
<evidence type="ECO:0000313" key="3">
    <source>
        <dbReference type="EMBL" id="KAF6730242.1"/>
    </source>
</evidence>
<feature type="coiled-coil region" evidence="1">
    <location>
        <begin position="490"/>
        <end position="524"/>
    </location>
</feature>
<dbReference type="EMBL" id="WKFB01000242">
    <property type="protein sequence ID" value="KAF6730242.1"/>
    <property type="molecule type" value="Genomic_DNA"/>
</dbReference>
<feature type="coiled-coil region" evidence="1">
    <location>
        <begin position="199"/>
        <end position="243"/>
    </location>
</feature>
<comment type="caution">
    <text evidence="3">The sequence shown here is derived from an EMBL/GenBank/DDBJ whole genome shotgun (WGS) entry which is preliminary data.</text>
</comment>
<evidence type="ECO:0000313" key="4">
    <source>
        <dbReference type="Proteomes" id="UP000646548"/>
    </source>
</evidence>
<feature type="coiled-coil region" evidence="1">
    <location>
        <begin position="293"/>
        <end position="327"/>
    </location>
</feature>
<evidence type="ECO:0000256" key="2">
    <source>
        <dbReference type="SAM" id="MobiDB-lite"/>
    </source>
</evidence>
<accession>A0A834CIY5</accession>
<name>A0A834CIY5_ORYME</name>
<feature type="coiled-coil region" evidence="1">
    <location>
        <begin position="585"/>
        <end position="612"/>
    </location>
</feature>
<feature type="region of interest" description="Disordered" evidence="2">
    <location>
        <begin position="1"/>
        <end position="20"/>
    </location>
</feature>
<dbReference type="AlphaFoldDB" id="A0A834CIY5"/>